<keyword evidence="2" id="KW-1185">Reference proteome</keyword>
<evidence type="ECO:0000313" key="2">
    <source>
        <dbReference type="Proteomes" id="UP001060170"/>
    </source>
</evidence>
<proteinExistence type="predicted"/>
<accession>A0ACC0E1H4</accession>
<protein>
    <submittedName>
        <fullName evidence="1">Uncharacterized protein</fullName>
    </submittedName>
</protein>
<evidence type="ECO:0000313" key="1">
    <source>
        <dbReference type="EMBL" id="KAI7943535.1"/>
    </source>
</evidence>
<sequence length="661" mass="73686">MNTNSDEQTHSVKLYLYDLSNGLARSMSLAWTGRQFEAIWHTSVVYDDQVEIFFGQGITTCTPGQSHHGKPLRIIELGSTMIDPETLLEYIDGLRSSWTADVYHLLERNCNNFSNEVVGFLNGASVPDYILNLPQEFLATPLGASMRPMIEQMFRGSNPAPLGPQPPTSSSTAPNPAHLLADIASSAYSAPMDVPLISCSSVTNFDQELNQHYCVVANFTNERGCPPCRVIAPIYQNLATKLHSNPSPNHHGRQPKVKDIKFIKIDTASSIQLSQRYQIRATPTFKFFINKKEVAEMKGANPSELETQINLLIYTAYPPHGHLRLNVPKLRGLSPNPILYPQVFNFEKALNKLLTSFPEDDENSPKEVIKQTYEWIVIPFLNKKTDLNSPDKFLQWARATNQVLTSLGSSASFPALDFLRLAVLREDFIDQLYICPSDSNPIYEAIRIGSLDDNLGRSFSLTILRLLSNTLGSIKLGDQVIAREMDSSSRSEILRFVVGRLLDGDSDVQVLAAGVFFGLVSRWSRSRVDWIHPSSGIDHHLNQAEEEWEIEAASALVECFHRQTQIIDINLELIYRLTSSIAILIYLSPFYDSSLKNLLMDSLGFLSIVDHFLDTSKAKSKSESDGDDDGDGDGDGDDDGGRLLKANVNDVLIEIKSILNS</sequence>
<gene>
    <name evidence="1" type="ORF">MJO28_011063</name>
</gene>
<name>A0ACC0E1H4_9BASI</name>
<comment type="caution">
    <text evidence="1">The sequence shown here is derived from an EMBL/GenBank/DDBJ whole genome shotgun (WGS) entry which is preliminary data.</text>
</comment>
<reference evidence="2" key="2">
    <citation type="journal article" date="2018" name="Mol. Plant Microbe Interact.">
        <title>Genome sequence resources for the wheat stripe rust pathogen (Puccinia striiformis f. sp. tritici) and the barley stripe rust pathogen (Puccinia striiformis f. sp. hordei).</title>
        <authorList>
            <person name="Xia C."/>
            <person name="Wang M."/>
            <person name="Yin C."/>
            <person name="Cornejo O.E."/>
            <person name="Hulbert S.H."/>
            <person name="Chen X."/>
        </authorList>
    </citation>
    <scope>NUCLEOTIDE SEQUENCE [LARGE SCALE GENOMIC DNA]</scope>
    <source>
        <strain evidence="2">93-210</strain>
    </source>
</reference>
<reference evidence="2" key="1">
    <citation type="journal article" date="2018" name="BMC Genomics">
        <title>Genomic insights into host adaptation between the wheat stripe rust pathogen (Puccinia striiformis f. sp. tritici) and the barley stripe rust pathogen (Puccinia striiformis f. sp. hordei).</title>
        <authorList>
            <person name="Xia C."/>
            <person name="Wang M."/>
            <person name="Yin C."/>
            <person name="Cornejo O.E."/>
            <person name="Hulbert S.H."/>
            <person name="Chen X."/>
        </authorList>
    </citation>
    <scope>NUCLEOTIDE SEQUENCE [LARGE SCALE GENOMIC DNA]</scope>
    <source>
        <strain evidence="2">93-210</strain>
    </source>
</reference>
<dbReference type="Proteomes" id="UP001060170">
    <property type="component" value="Chromosome 11"/>
</dbReference>
<organism evidence="1 2">
    <name type="scientific">Puccinia striiformis f. sp. tritici</name>
    <dbReference type="NCBI Taxonomy" id="168172"/>
    <lineage>
        <taxon>Eukaryota</taxon>
        <taxon>Fungi</taxon>
        <taxon>Dikarya</taxon>
        <taxon>Basidiomycota</taxon>
        <taxon>Pucciniomycotina</taxon>
        <taxon>Pucciniomycetes</taxon>
        <taxon>Pucciniales</taxon>
        <taxon>Pucciniaceae</taxon>
        <taxon>Puccinia</taxon>
    </lineage>
</organism>
<reference evidence="1 2" key="3">
    <citation type="journal article" date="2022" name="Microbiol. Spectr.">
        <title>Folding features and dynamics of 3D genome architecture in plant fungal pathogens.</title>
        <authorList>
            <person name="Xia C."/>
        </authorList>
    </citation>
    <scope>NUCLEOTIDE SEQUENCE [LARGE SCALE GENOMIC DNA]</scope>
    <source>
        <strain evidence="1 2">93-210</strain>
    </source>
</reference>
<dbReference type="EMBL" id="CM045875">
    <property type="protein sequence ID" value="KAI7943535.1"/>
    <property type="molecule type" value="Genomic_DNA"/>
</dbReference>